<sequence length="664" mass="74490">MSTPTMSCRIILRSRDGIEAVWSVSWKLQPVIASDQPFYTADIIFQSHAVPIDFPFRQDLLRCHIEDHTGKNRIRVRVGELGHPQARNFLFDTLEATTKPFVKGGETGIKCVAPIHAGNIIRADVLRQRMQDLEYIETIVTLAQPLQHYAGGTWPPSMDLLSLLKASAGAIRLRAAVRSASDVLHQQLALLELDLHNRLPSPLCIPHLRRRTLAFLEGSELLPNTGGCATQFYTAARSLGIDVVVLGVDGHWLQGTEYSHWRKTFLPIEFGHDSAFPARIVAAIKQSREPVEALLTCFDSYHVAVSQAAHELGLPHDPPEAYKIATDKFELSAFENRRCFRATGTEHLSKLALTEDIPWPVIVKPCRGWGSELVFRADSPQQLMTRTKCISTATSHGSEFVIEPYCDGPEVDINFVLYDGELLFWEIGDENPKTADEGSDSFHELDCVSPSALPTNEQHILRDSIFKTLLKLGFRHGIFHCEARIADSTHEWRITESGSPILQLRSDSCNKSPSCFLMDCNIRPPGLNSSDIVETTWGVDYWALLATIPLREEARTRALAQPYRNGPQYFADMIFVSATFDACKQGIWNSGNVTEELKQRRPDLAKHISKALTYKTKGDRIPHPSTGTNTFVAYLNVFSRESREQVLDVATQVRREVYGGIEYE</sequence>
<dbReference type="Pfam" id="PF18130">
    <property type="entry name" value="ATPgrasp_N"/>
    <property type="match status" value="1"/>
</dbReference>
<dbReference type="Gene3D" id="3.30.470.20">
    <property type="entry name" value="ATP-grasp fold, B domain"/>
    <property type="match status" value="1"/>
</dbReference>
<keyword evidence="1" id="KW-0436">Ligase</keyword>
<dbReference type="AlphaFoldDB" id="A0A139H4Y9"/>
<comment type="caution">
    <text evidence="6">The sequence shown here is derived from an EMBL/GenBank/DDBJ whole genome shotgun (WGS) entry which is preliminary data.</text>
</comment>
<feature type="domain" description="ATP-grasp" evidence="5">
    <location>
        <begin position="326"/>
        <end position="550"/>
    </location>
</feature>
<evidence type="ECO:0000313" key="6">
    <source>
        <dbReference type="EMBL" id="KXS97428.1"/>
    </source>
</evidence>
<dbReference type="Gene3D" id="3.40.50.20">
    <property type="match status" value="1"/>
</dbReference>
<protein>
    <recommendedName>
        <fullName evidence="5">ATP-grasp domain-containing protein</fullName>
    </recommendedName>
</protein>
<dbReference type="InterPro" id="IPR052032">
    <property type="entry name" value="ATP-dep_AA_Ligase"/>
</dbReference>
<evidence type="ECO:0000256" key="3">
    <source>
        <dbReference type="ARBA" id="ARBA00022840"/>
    </source>
</evidence>
<dbReference type="EMBL" id="LFZN01000143">
    <property type="protein sequence ID" value="KXS97428.1"/>
    <property type="molecule type" value="Genomic_DNA"/>
</dbReference>
<evidence type="ECO:0000256" key="2">
    <source>
        <dbReference type="ARBA" id="ARBA00022741"/>
    </source>
</evidence>
<dbReference type="PANTHER" id="PTHR43585:SF2">
    <property type="entry name" value="ATP-GRASP ENZYME FSQD"/>
    <property type="match status" value="1"/>
</dbReference>
<proteinExistence type="predicted"/>
<dbReference type="GO" id="GO:0046872">
    <property type="term" value="F:metal ion binding"/>
    <property type="evidence" value="ECO:0007669"/>
    <property type="project" value="InterPro"/>
</dbReference>
<keyword evidence="7" id="KW-1185">Reference proteome</keyword>
<dbReference type="STRING" id="321146.A0A139H4Y9"/>
<organism evidence="6 7">
    <name type="scientific">Pseudocercospora eumusae</name>
    <dbReference type="NCBI Taxonomy" id="321146"/>
    <lineage>
        <taxon>Eukaryota</taxon>
        <taxon>Fungi</taxon>
        <taxon>Dikarya</taxon>
        <taxon>Ascomycota</taxon>
        <taxon>Pezizomycotina</taxon>
        <taxon>Dothideomycetes</taxon>
        <taxon>Dothideomycetidae</taxon>
        <taxon>Mycosphaerellales</taxon>
        <taxon>Mycosphaerellaceae</taxon>
        <taxon>Pseudocercospora</taxon>
    </lineage>
</organism>
<name>A0A139H4Y9_9PEZI</name>
<dbReference type="GO" id="GO:0016874">
    <property type="term" value="F:ligase activity"/>
    <property type="evidence" value="ECO:0007669"/>
    <property type="project" value="UniProtKB-KW"/>
</dbReference>
<dbReference type="PROSITE" id="PS50975">
    <property type="entry name" value="ATP_GRASP"/>
    <property type="match status" value="1"/>
</dbReference>
<dbReference type="PANTHER" id="PTHR43585">
    <property type="entry name" value="FUMIPYRROLE BIOSYNTHESIS PROTEIN C"/>
    <property type="match status" value="1"/>
</dbReference>
<dbReference type="InterPro" id="IPR041472">
    <property type="entry name" value="BL00235/CARNS1_N"/>
</dbReference>
<keyword evidence="2 4" id="KW-0547">Nucleotide-binding</keyword>
<dbReference type="GO" id="GO:0005524">
    <property type="term" value="F:ATP binding"/>
    <property type="evidence" value="ECO:0007669"/>
    <property type="project" value="UniProtKB-UniRule"/>
</dbReference>
<gene>
    <name evidence="6" type="ORF">AC578_8825</name>
</gene>
<evidence type="ECO:0000259" key="5">
    <source>
        <dbReference type="PROSITE" id="PS50975"/>
    </source>
</evidence>
<dbReference type="OrthoDB" id="434648at2759"/>
<dbReference type="Pfam" id="PF13535">
    <property type="entry name" value="ATP-grasp_4"/>
    <property type="match status" value="1"/>
</dbReference>
<evidence type="ECO:0000256" key="4">
    <source>
        <dbReference type="PROSITE-ProRule" id="PRU00409"/>
    </source>
</evidence>
<keyword evidence="3 4" id="KW-0067">ATP-binding</keyword>
<dbReference type="InterPro" id="IPR011761">
    <property type="entry name" value="ATP-grasp"/>
</dbReference>
<accession>A0A139H4Y9</accession>
<reference evidence="6 7" key="1">
    <citation type="submission" date="2015-07" db="EMBL/GenBank/DDBJ databases">
        <title>Comparative genomics of the Sigatoka disease complex on banana suggests a link between parallel evolutionary changes in Pseudocercospora fijiensis and Pseudocercospora eumusae and increased virulence on the banana host.</title>
        <authorList>
            <person name="Chang T.-C."/>
            <person name="Salvucci A."/>
            <person name="Crous P.W."/>
            <person name="Stergiopoulos I."/>
        </authorList>
    </citation>
    <scope>NUCLEOTIDE SEQUENCE [LARGE SCALE GENOMIC DNA]</scope>
    <source>
        <strain evidence="6 7">CBS 114824</strain>
    </source>
</reference>
<dbReference type="Proteomes" id="UP000070133">
    <property type="component" value="Unassembled WGS sequence"/>
</dbReference>
<evidence type="ECO:0000256" key="1">
    <source>
        <dbReference type="ARBA" id="ARBA00022598"/>
    </source>
</evidence>
<dbReference type="SUPFAM" id="SSF56059">
    <property type="entry name" value="Glutathione synthetase ATP-binding domain-like"/>
    <property type="match status" value="1"/>
</dbReference>
<evidence type="ECO:0000313" key="7">
    <source>
        <dbReference type="Proteomes" id="UP000070133"/>
    </source>
</evidence>